<dbReference type="GO" id="GO:0016491">
    <property type="term" value="F:oxidoreductase activity"/>
    <property type="evidence" value="ECO:0007669"/>
    <property type="project" value="InterPro"/>
</dbReference>
<protein>
    <submittedName>
        <fullName evidence="2">Phytoene dehydrogenase-like protein</fullName>
    </submittedName>
</protein>
<dbReference type="Gene3D" id="3.90.660.50">
    <property type="match status" value="1"/>
</dbReference>
<dbReference type="InterPro" id="IPR002937">
    <property type="entry name" value="Amino_oxidase"/>
</dbReference>
<dbReference type="AlphaFoldDB" id="A0A368VT83"/>
<dbReference type="InterPro" id="IPR036188">
    <property type="entry name" value="FAD/NAD-bd_sf"/>
</dbReference>
<dbReference type="InterPro" id="IPR050464">
    <property type="entry name" value="Zeta_carotene_desat/Oxidored"/>
</dbReference>
<reference evidence="2 3" key="1">
    <citation type="submission" date="2018-07" db="EMBL/GenBank/DDBJ databases">
        <title>Genomic Encyclopedia of Type Strains, Phase III (KMG-III): the genomes of soil and plant-associated and newly described type strains.</title>
        <authorList>
            <person name="Whitman W."/>
        </authorList>
    </citation>
    <scope>NUCLEOTIDE SEQUENCE [LARGE SCALE GENOMIC DNA]</scope>
    <source>
        <strain evidence="2 3">CECT 7506</strain>
    </source>
</reference>
<dbReference type="PANTHER" id="PTHR42923">
    <property type="entry name" value="PROTOPORPHYRINOGEN OXIDASE"/>
    <property type="match status" value="1"/>
</dbReference>
<keyword evidence="3" id="KW-1185">Reference proteome</keyword>
<organism evidence="2 3">
    <name type="scientific">Paenibacillus prosopidis</name>
    <dbReference type="NCBI Taxonomy" id="630520"/>
    <lineage>
        <taxon>Bacteria</taxon>
        <taxon>Bacillati</taxon>
        <taxon>Bacillota</taxon>
        <taxon>Bacilli</taxon>
        <taxon>Bacillales</taxon>
        <taxon>Paenibacillaceae</taxon>
        <taxon>Paenibacillus</taxon>
    </lineage>
</organism>
<evidence type="ECO:0000313" key="3">
    <source>
        <dbReference type="Proteomes" id="UP000252415"/>
    </source>
</evidence>
<evidence type="ECO:0000313" key="2">
    <source>
        <dbReference type="EMBL" id="RCW44976.1"/>
    </source>
</evidence>
<gene>
    <name evidence="2" type="ORF">DFP97_111204</name>
</gene>
<feature type="domain" description="Amine oxidase" evidence="1">
    <location>
        <begin position="13"/>
        <end position="423"/>
    </location>
</feature>
<dbReference type="PANTHER" id="PTHR42923:SF3">
    <property type="entry name" value="PROTOPORPHYRINOGEN OXIDASE"/>
    <property type="match status" value="1"/>
</dbReference>
<dbReference type="Gene3D" id="3.50.50.60">
    <property type="entry name" value="FAD/NAD(P)-binding domain"/>
    <property type="match status" value="1"/>
</dbReference>
<dbReference type="OrthoDB" id="269318at2"/>
<proteinExistence type="predicted"/>
<accession>A0A368VT83</accession>
<evidence type="ECO:0000259" key="1">
    <source>
        <dbReference type="Pfam" id="PF01593"/>
    </source>
</evidence>
<name>A0A368VT83_9BACL</name>
<dbReference type="Pfam" id="PF01593">
    <property type="entry name" value="Amino_oxidase"/>
    <property type="match status" value="1"/>
</dbReference>
<dbReference type="RefSeq" id="WP_114381676.1">
    <property type="nucleotide sequence ID" value="NZ_QPJD01000011.1"/>
</dbReference>
<dbReference type="SUPFAM" id="SSF51905">
    <property type="entry name" value="FAD/NAD(P)-binding domain"/>
    <property type="match status" value="1"/>
</dbReference>
<comment type="caution">
    <text evidence="2">The sequence shown here is derived from an EMBL/GenBank/DDBJ whole genome shotgun (WGS) entry which is preliminary data.</text>
</comment>
<dbReference type="Proteomes" id="UP000252415">
    <property type="component" value="Unassembled WGS sequence"/>
</dbReference>
<dbReference type="EMBL" id="QPJD01000011">
    <property type="protein sequence ID" value="RCW44976.1"/>
    <property type="molecule type" value="Genomic_DNA"/>
</dbReference>
<sequence length="435" mass="47333">MQTFDAAVIGGGIAGLIAAIELAKANKQVVLLEKASKAGGRAITIDKNGARFNLGGHALYKEGEAYSIFQEYGLKLPGGSPKGSGAAIWNNKAVPLPGDPLTLLSSRLLSWRGKVELGKLMAKLGQINPNTLGRISLREWAEQTIHNPMVRHIVYAIFRTSTYSRDIDYQLIGPVLQQVQRALKSGVLYIDGGWQTIIDQLRDHAIRLGVAIKQNSNVVEISQLNGAVTGLQLTGSETSETINVHQVIAAIPPTDLRRLIRDADQTVIARWVNEARPIMAACLDLCLKKLPVANRHFALGIDQPVFFSNHSRVAKLTENGTIVVHLIKYNDISGNDSKSDEKLLEQTMDILHPNWRQEVVARQYLPAITVAHDYAHIGRTVPQPGPAVPEILGLYVAGDWAGHNELLADAAAASGKRAAGALLQQLTRKDVYHVV</sequence>